<evidence type="ECO:0000256" key="1">
    <source>
        <dbReference type="ARBA" id="ARBA00022737"/>
    </source>
</evidence>
<keyword evidence="4" id="KW-0812">Transmembrane</keyword>
<dbReference type="InterPro" id="IPR051165">
    <property type="entry name" value="Multifunctional_ANK_Repeat"/>
</dbReference>
<evidence type="ECO:0000256" key="3">
    <source>
        <dbReference type="PROSITE-ProRule" id="PRU00023"/>
    </source>
</evidence>
<dbReference type="Pfam" id="PF12796">
    <property type="entry name" value="Ank_2"/>
    <property type="match status" value="1"/>
</dbReference>
<dbReference type="InterPro" id="IPR002110">
    <property type="entry name" value="Ankyrin_rpt"/>
</dbReference>
<evidence type="ECO:0000256" key="2">
    <source>
        <dbReference type="ARBA" id="ARBA00023043"/>
    </source>
</evidence>
<evidence type="ECO:0000313" key="7">
    <source>
        <dbReference type="EMBL" id="CAF1208983.1"/>
    </source>
</evidence>
<dbReference type="EMBL" id="CAJNOI010000130">
    <property type="protein sequence ID" value="CAF1106295.1"/>
    <property type="molecule type" value="Genomic_DNA"/>
</dbReference>
<evidence type="ECO:0000313" key="5">
    <source>
        <dbReference type="EMBL" id="CAF0925059.1"/>
    </source>
</evidence>
<name>A0A814BAS9_9BILA</name>
<reference evidence="5" key="1">
    <citation type="submission" date="2021-02" db="EMBL/GenBank/DDBJ databases">
        <authorList>
            <person name="Nowell W R."/>
        </authorList>
    </citation>
    <scope>NUCLEOTIDE SEQUENCE</scope>
</reference>
<comment type="caution">
    <text evidence="5">The sequence shown here is derived from an EMBL/GenBank/DDBJ whole genome shotgun (WGS) entry which is preliminary data.</text>
</comment>
<protein>
    <submittedName>
        <fullName evidence="5">Uncharacterized protein</fullName>
    </submittedName>
</protein>
<keyword evidence="2 3" id="KW-0040">ANK repeat</keyword>
<dbReference type="EMBL" id="CAJNOM010000194">
    <property type="protein sequence ID" value="CAF1208983.1"/>
    <property type="molecule type" value="Genomic_DNA"/>
</dbReference>
<gene>
    <name evidence="6" type="ORF">BJG266_LOCUS21640</name>
    <name evidence="5" type="ORF">QVE165_LOCUS10766</name>
    <name evidence="7" type="ORF">QVE165_LOCUS26253</name>
</gene>
<proteinExistence type="predicted"/>
<dbReference type="PANTHER" id="PTHR24123:SF33">
    <property type="entry name" value="PROTEIN HOS4"/>
    <property type="match status" value="1"/>
</dbReference>
<dbReference type="EMBL" id="CAJNOM010000051">
    <property type="protein sequence ID" value="CAF0925059.1"/>
    <property type="molecule type" value="Genomic_DNA"/>
</dbReference>
<evidence type="ECO:0000313" key="8">
    <source>
        <dbReference type="Proteomes" id="UP000663832"/>
    </source>
</evidence>
<dbReference type="PANTHER" id="PTHR24123">
    <property type="entry name" value="ANKYRIN REPEAT-CONTAINING"/>
    <property type="match status" value="1"/>
</dbReference>
<keyword evidence="1" id="KW-0677">Repeat</keyword>
<feature type="transmembrane region" description="Helical" evidence="4">
    <location>
        <begin position="378"/>
        <end position="397"/>
    </location>
</feature>
<dbReference type="PROSITE" id="PS50088">
    <property type="entry name" value="ANK_REPEAT"/>
    <property type="match status" value="1"/>
</dbReference>
<dbReference type="InterPro" id="IPR036770">
    <property type="entry name" value="Ankyrin_rpt-contain_sf"/>
</dbReference>
<dbReference type="SUPFAM" id="SSF48403">
    <property type="entry name" value="Ankyrin repeat"/>
    <property type="match status" value="1"/>
</dbReference>
<keyword evidence="8" id="KW-1185">Reference proteome</keyword>
<accession>A0A814BAS9</accession>
<dbReference type="Gene3D" id="1.25.40.20">
    <property type="entry name" value="Ankyrin repeat-containing domain"/>
    <property type="match status" value="2"/>
</dbReference>
<dbReference type="OrthoDB" id="10015958at2759"/>
<organism evidence="5 8">
    <name type="scientific">Adineta steineri</name>
    <dbReference type="NCBI Taxonomy" id="433720"/>
    <lineage>
        <taxon>Eukaryota</taxon>
        <taxon>Metazoa</taxon>
        <taxon>Spiralia</taxon>
        <taxon>Gnathifera</taxon>
        <taxon>Rotifera</taxon>
        <taxon>Eurotatoria</taxon>
        <taxon>Bdelloidea</taxon>
        <taxon>Adinetida</taxon>
        <taxon>Adinetidae</taxon>
        <taxon>Adineta</taxon>
    </lineage>
</organism>
<dbReference type="Proteomes" id="UP000663832">
    <property type="component" value="Unassembled WGS sequence"/>
</dbReference>
<dbReference type="Pfam" id="PF00023">
    <property type="entry name" value="Ank"/>
    <property type="match status" value="1"/>
</dbReference>
<evidence type="ECO:0000256" key="4">
    <source>
        <dbReference type="SAM" id="Phobius"/>
    </source>
</evidence>
<feature type="repeat" description="ANK" evidence="3">
    <location>
        <begin position="228"/>
        <end position="260"/>
    </location>
</feature>
<keyword evidence="4" id="KW-0472">Membrane</keyword>
<keyword evidence="4" id="KW-1133">Transmembrane helix</keyword>
<dbReference type="Proteomes" id="UP000663877">
    <property type="component" value="Unassembled WGS sequence"/>
</dbReference>
<dbReference type="SMART" id="SM00248">
    <property type="entry name" value="ANK"/>
    <property type="match status" value="4"/>
</dbReference>
<dbReference type="AlphaFoldDB" id="A0A814BAS9"/>
<sequence length="480" mass="55688">MNSASISSNNTRLLDLLLKATRTSNENLRPHHTNIKKTIQVLAQVLDKDNLSVLHYIAYYNNLYICRKLADENCDFNTVGNNGETILHIAVRSKIINEDTQSLLIYLLSKLLVNINKHDNQGRTALQSHKTSFHIYSKIDYLNAKTRDGHDAFSFARTNTAYAGQSKCFEYVLNAILNRHTFVHDLLIDRYGRTLLHLSVLSRQINIQIDSFLFVQFIEPMIYTLDYNDETPLHLAVRFSLYDICALLLQSSDKLDAIQNPYIYLDKIDGELIRSIGYKNKNGQSSFHTAILYGHIYIMNYLLEYTDANFSTPLHCVAQCVNIKCSNGIDACIPLLDIFLKYIQNFFSTIPFAWFKSAFMVLDTGYEDRFFGLDSGKYISLYPVIFVIFLLFGIAITTLVNNLLTALAVGEIANLSAIARMRNATRRYKLLREWEIFRLQYLWTPATLYLRHEYIEDKWNRQLYICLKWIYRHTFLEANN</sequence>
<evidence type="ECO:0000313" key="6">
    <source>
        <dbReference type="EMBL" id="CAF1106295.1"/>
    </source>
</evidence>